<dbReference type="EMBL" id="JAACFV010000156">
    <property type="protein sequence ID" value="KAF7503908.1"/>
    <property type="molecule type" value="Genomic_DNA"/>
</dbReference>
<feature type="domain" description="C2H2-type" evidence="2">
    <location>
        <begin position="180"/>
        <end position="206"/>
    </location>
</feature>
<proteinExistence type="predicted"/>
<feature type="compositionally biased region" description="Polar residues" evidence="1">
    <location>
        <begin position="61"/>
        <end position="74"/>
    </location>
</feature>
<evidence type="ECO:0000259" key="2">
    <source>
        <dbReference type="SMART" id="SM00355"/>
    </source>
</evidence>
<comment type="caution">
    <text evidence="3">The sequence shown here is derived from an EMBL/GenBank/DDBJ whole genome shotgun (WGS) entry which is preliminary data.</text>
</comment>
<dbReference type="AlphaFoldDB" id="A0A8H7E0T9"/>
<organism evidence="3 4">
    <name type="scientific">Endocarpon pusillum</name>
    <dbReference type="NCBI Taxonomy" id="364733"/>
    <lineage>
        <taxon>Eukaryota</taxon>
        <taxon>Fungi</taxon>
        <taxon>Dikarya</taxon>
        <taxon>Ascomycota</taxon>
        <taxon>Pezizomycotina</taxon>
        <taxon>Eurotiomycetes</taxon>
        <taxon>Chaetothyriomycetidae</taxon>
        <taxon>Verrucariales</taxon>
        <taxon>Verrucariaceae</taxon>
        <taxon>Endocarpon</taxon>
    </lineage>
</organism>
<dbReference type="Proteomes" id="UP000606974">
    <property type="component" value="Unassembled WGS sequence"/>
</dbReference>
<keyword evidence="4" id="KW-1185">Reference proteome</keyword>
<evidence type="ECO:0000313" key="4">
    <source>
        <dbReference type="Proteomes" id="UP000606974"/>
    </source>
</evidence>
<feature type="domain" description="C2H2-type" evidence="2">
    <location>
        <begin position="148"/>
        <end position="176"/>
    </location>
</feature>
<accession>A0A8H7E0T9</accession>
<sequence>MEAQRHSHGLKDPFTKASHTVIPQHFITMAATDTKQEVSPMHDIKVAAALRQKQVRPPGAGQNTPTIPATSASGLDSKWGGLQNNRCAGSTVTRIATITGSARYPRVHPSSSQGQKLVKCPCCYQAIPASELEDSQWRKHVANDLCPYTCILEDCPTPYTLFVTQKEWNEHVMNDHPPHWECPCCEGDYPTFMSLSGMTTHIASQHSDALSDGLEDLLSIAEVTIMGIAKCPLCDSEGPQDSPEIIEHVFQHIHSFSLRSLPWPMDPTFSLERPVGIFDMNHAFKITKDDKGEEYVFRIDDWAETVAPTFNLEEGEKTVLDDKGEKLVFGIAGWPEDRTLEGDQSLQLCNIDRNPPKLSEEELAAIAKSDTDYFAQNGYFIDASGDGQFPSQTSYSSHTQDSIKYSVRQGLKKWVCTLCGVQSIEGDDAYYQHLEHSHTADMEETTTDVELWKCSMLYETYWNGVDGITPIASVAGSPRPRSASLTNEQSNLEMPYITPTPSIAGGASDGDLPEGAWRGASFPADQHGQPGVDVLESRAMKGGGRAEDQWLFAVDADDDTIEDVMARKEARIGKRRTNKVKWTRKAHGIESSPEKSGDGDSTPEEDMLEGVRVFLSGFQNIIRRAKAGYGDNVETFEVDDNAKYVHSPHPITQVERNPFGTSTDEDADQGSAGELQETAPEANSTSHRERRGSYSQFSSMYREASFGEFIEDIQLDKGSGEKMPSRARLIQA</sequence>
<dbReference type="PANTHER" id="PTHR35391">
    <property type="entry name" value="C2H2-TYPE DOMAIN-CONTAINING PROTEIN-RELATED"/>
    <property type="match status" value="1"/>
</dbReference>
<name>A0A8H7E0T9_9EURO</name>
<dbReference type="InterPro" id="IPR013087">
    <property type="entry name" value="Znf_C2H2_type"/>
</dbReference>
<feature type="domain" description="C2H2-type" evidence="2">
    <location>
        <begin position="229"/>
        <end position="252"/>
    </location>
</feature>
<feature type="region of interest" description="Disordered" evidence="1">
    <location>
        <begin position="647"/>
        <end position="695"/>
    </location>
</feature>
<dbReference type="SMART" id="SM00355">
    <property type="entry name" value="ZnF_C2H2"/>
    <property type="match status" value="4"/>
</dbReference>
<dbReference type="OrthoDB" id="5365701at2759"/>
<gene>
    <name evidence="3" type="ORF">GJ744_002989</name>
</gene>
<protein>
    <recommendedName>
        <fullName evidence="2">C2H2-type domain-containing protein</fullName>
    </recommendedName>
</protein>
<feature type="domain" description="C2H2-type" evidence="2">
    <location>
        <begin position="414"/>
        <end position="438"/>
    </location>
</feature>
<feature type="region of interest" description="Disordered" evidence="1">
    <location>
        <begin position="582"/>
        <end position="605"/>
    </location>
</feature>
<evidence type="ECO:0000313" key="3">
    <source>
        <dbReference type="EMBL" id="KAF7503908.1"/>
    </source>
</evidence>
<reference evidence="3" key="1">
    <citation type="submission" date="2020-02" db="EMBL/GenBank/DDBJ databases">
        <authorList>
            <person name="Palmer J.M."/>
        </authorList>
    </citation>
    <scope>NUCLEOTIDE SEQUENCE</scope>
    <source>
        <strain evidence="3">EPUS1.4</strain>
        <tissue evidence="3">Thallus</tissue>
    </source>
</reference>
<dbReference type="PANTHER" id="PTHR35391:SF7">
    <property type="entry name" value="C2H2-TYPE DOMAIN-CONTAINING PROTEIN"/>
    <property type="match status" value="1"/>
</dbReference>
<feature type="region of interest" description="Disordered" evidence="1">
    <location>
        <begin position="53"/>
        <end position="75"/>
    </location>
</feature>
<evidence type="ECO:0000256" key="1">
    <source>
        <dbReference type="SAM" id="MobiDB-lite"/>
    </source>
</evidence>